<dbReference type="PROSITE" id="PS01124">
    <property type="entry name" value="HTH_ARAC_FAMILY_2"/>
    <property type="match status" value="1"/>
</dbReference>
<evidence type="ECO:0000313" key="5">
    <source>
        <dbReference type="EMBL" id="KRG11688.1"/>
    </source>
</evidence>
<accession>A0A0Q9Y7L0</accession>
<dbReference type="SUPFAM" id="SSF51182">
    <property type="entry name" value="RmlC-like cupins"/>
    <property type="match status" value="1"/>
</dbReference>
<dbReference type="InterPro" id="IPR014710">
    <property type="entry name" value="RmlC-like_jellyroll"/>
</dbReference>
<keyword evidence="1" id="KW-0805">Transcription regulation</keyword>
<dbReference type="SUPFAM" id="SSF46689">
    <property type="entry name" value="Homeodomain-like"/>
    <property type="match status" value="2"/>
</dbReference>
<dbReference type="Proteomes" id="UP000053881">
    <property type="component" value="Unassembled WGS sequence"/>
</dbReference>
<dbReference type="InterPro" id="IPR013096">
    <property type="entry name" value="Cupin_2"/>
</dbReference>
<proteinExistence type="predicted"/>
<dbReference type="SMART" id="SM00342">
    <property type="entry name" value="HTH_ARAC"/>
    <property type="match status" value="1"/>
</dbReference>
<reference evidence="5 6" key="1">
    <citation type="submission" date="2015-06" db="EMBL/GenBank/DDBJ databases">
        <title>Genome sequencing project of Bacillus galactosidilyticus PL133.</title>
        <authorList>
            <person name="Gaiero J."/>
            <person name="Nicol R."/>
            <person name="Habash M."/>
        </authorList>
    </citation>
    <scope>NUCLEOTIDE SEQUENCE [LARGE SCALE GENOMIC DNA]</scope>
    <source>
        <strain evidence="5 6">PL133</strain>
    </source>
</reference>
<dbReference type="Pfam" id="PF07883">
    <property type="entry name" value="Cupin_2"/>
    <property type="match status" value="1"/>
</dbReference>
<dbReference type="InterPro" id="IPR018060">
    <property type="entry name" value="HTH_AraC"/>
</dbReference>
<evidence type="ECO:0000256" key="2">
    <source>
        <dbReference type="ARBA" id="ARBA00023125"/>
    </source>
</evidence>
<feature type="domain" description="HTH araC/xylS-type" evidence="4">
    <location>
        <begin position="168"/>
        <end position="266"/>
    </location>
</feature>
<evidence type="ECO:0000256" key="3">
    <source>
        <dbReference type="ARBA" id="ARBA00023163"/>
    </source>
</evidence>
<dbReference type="InterPro" id="IPR011051">
    <property type="entry name" value="RmlC_Cupin_sf"/>
</dbReference>
<keyword evidence="2" id="KW-0238">DNA-binding</keyword>
<dbReference type="PANTHER" id="PTHR43280:SF2">
    <property type="entry name" value="HTH-TYPE TRANSCRIPTIONAL REGULATOR EXSA"/>
    <property type="match status" value="1"/>
</dbReference>
<gene>
    <name evidence="5" type="ORF">ACA29_15975</name>
</gene>
<keyword evidence="3" id="KW-0804">Transcription</keyword>
<organism evidence="5 6">
    <name type="scientific">Lederbergia galactosidilytica</name>
    <dbReference type="NCBI Taxonomy" id="217031"/>
    <lineage>
        <taxon>Bacteria</taxon>
        <taxon>Bacillati</taxon>
        <taxon>Bacillota</taxon>
        <taxon>Bacilli</taxon>
        <taxon>Bacillales</taxon>
        <taxon>Bacillaceae</taxon>
        <taxon>Lederbergia</taxon>
    </lineage>
</organism>
<sequence>MERITSFDSRDVLRHGDEIMYHTHAHPTAEITLLLEGKGFYTAGSQKIDVYKGDLLLIPPRLKHGFACTLAWDVKSLHLFTEKLPSYCHFLFSRICENMIVHVSLCKDELVRANSAIRQVEKACKLSSNSSLAVDLKRNGIETLLLLALSKFKSQMSVQEEEKTVTFEDVLQKIHQTFTQSIKIKELADQFYLSESMFRKKFKERTGVTPKQYIIQLRINEAKHLLEHTDRPVEFILSEVGFSSSSRFHEAFLKRTCMTPLEWRNSNIKINKENSRRKQK</sequence>
<dbReference type="GO" id="GO:0043565">
    <property type="term" value="F:sequence-specific DNA binding"/>
    <property type="evidence" value="ECO:0007669"/>
    <property type="project" value="InterPro"/>
</dbReference>
<evidence type="ECO:0000313" key="6">
    <source>
        <dbReference type="Proteomes" id="UP000053881"/>
    </source>
</evidence>
<evidence type="ECO:0000256" key="1">
    <source>
        <dbReference type="ARBA" id="ARBA00023015"/>
    </source>
</evidence>
<protein>
    <recommendedName>
        <fullName evidence="4">HTH araC/xylS-type domain-containing protein</fullName>
    </recommendedName>
</protein>
<dbReference type="InterPro" id="IPR009057">
    <property type="entry name" value="Homeodomain-like_sf"/>
</dbReference>
<dbReference type="Pfam" id="PF12833">
    <property type="entry name" value="HTH_18"/>
    <property type="match status" value="1"/>
</dbReference>
<dbReference type="Gene3D" id="1.10.10.60">
    <property type="entry name" value="Homeodomain-like"/>
    <property type="match status" value="2"/>
</dbReference>
<dbReference type="GO" id="GO:0003700">
    <property type="term" value="F:DNA-binding transcription factor activity"/>
    <property type="evidence" value="ECO:0007669"/>
    <property type="project" value="InterPro"/>
</dbReference>
<comment type="caution">
    <text evidence="5">The sequence shown here is derived from an EMBL/GenBank/DDBJ whole genome shotgun (WGS) entry which is preliminary data.</text>
</comment>
<dbReference type="Gene3D" id="2.60.120.10">
    <property type="entry name" value="Jelly Rolls"/>
    <property type="match status" value="1"/>
</dbReference>
<dbReference type="PANTHER" id="PTHR43280">
    <property type="entry name" value="ARAC-FAMILY TRANSCRIPTIONAL REGULATOR"/>
    <property type="match status" value="1"/>
</dbReference>
<dbReference type="AlphaFoldDB" id="A0A0Q9Y7L0"/>
<evidence type="ECO:0000259" key="4">
    <source>
        <dbReference type="PROSITE" id="PS01124"/>
    </source>
</evidence>
<dbReference type="EMBL" id="LGPB01000117">
    <property type="protein sequence ID" value="KRG11688.1"/>
    <property type="molecule type" value="Genomic_DNA"/>
</dbReference>
<dbReference type="PATRIC" id="fig|217031.4.peg.5432"/>
<name>A0A0Q9Y7L0_9BACI</name>